<accession>A0A161M641</accession>
<dbReference type="AlphaFoldDB" id="A0A161M641"/>
<keyword evidence="2 5" id="KW-0808">Transferase</keyword>
<dbReference type="STRING" id="681398.PJIAN_4586"/>
<dbReference type="OrthoDB" id="9812571at2"/>
<name>A0A161M641_9BACT</name>
<dbReference type="Pfam" id="PF00132">
    <property type="entry name" value="Hexapep"/>
    <property type="match status" value="1"/>
</dbReference>
<dbReference type="Proteomes" id="UP000076586">
    <property type="component" value="Unassembled WGS sequence"/>
</dbReference>
<dbReference type="SUPFAM" id="SSF51161">
    <property type="entry name" value="Trimeric LpxA-like enzymes"/>
    <property type="match status" value="1"/>
</dbReference>
<gene>
    <name evidence="5" type="ORF">PJIAN_4586</name>
</gene>
<protein>
    <submittedName>
        <fullName evidence="5">Acetyltransferase,isoleucine patch superfamily</fullName>
    </submittedName>
</protein>
<proteinExistence type="inferred from homology"/>
<organism evidence="5 6">
    <name type="scientific">Paludibacter jiangxiensis</name>
    <dbReference type="NCBI Taxonomy" id="681398"/>
    <lineage>
        <taxon>Bacteria</taxon>
        <taxon>Pseudomonadati</taxon>
        <taxon>Bacteroidota</taxon>
        <taxon>Bacteroidia</taxon>
        <taxon>Bacteroidales</taxon>
        <taxon>Paludibacteraceae</taxon>
        <taxon>Paludibacter</taxon>
    </lineage>
</organism>
<evidence type="ECO:0000256" key="4">
    <source>
        <dbReference type="ARBA" id="ARBA00023315"/>
    </source>
</evidence>
<dbReference type="EMBL" id="BDCR01000004">
    <property type="protein sequence ID" value="GAT64043.1"/>
    <property type="molecule type" value="Genomic_DNA"/>
</dbReference>
<sequence>METNNLYQRLSSGEPLNMYDPDFAPAIADMVTSRRILQKINNEFHELDELPTLFAELLGEPFQEGTAIMSPFYIDFGSQLKLGKRVFINHNCTCMTAGTIIIEDGVMIGPQVTLLTANHDLNDHNVLVCKTIHIKNNAWIGARATILPGITIGENSVVAGGAVVTKDVEPNVVVGGNPARVLKRLN</sequence>
<dbReference type="Gene3D" id="2.160.10.10">
    <property type="entry name" value="Hexapeptide repeat proteins"/>
    <property type="match status" value="1"/>
</dbReference>
<dbReference type="RefSeq" id="WP_068705776.1">
    <property type="nucleotide sequence ID" value="NZ_BDCR01000004.1"/>
</dbReference>
<dbReference type="InterPro" id="IPR011004">
    <property type="entry name" value="Trimer_LpxA-like_sf"/>
</dbReference>
<reference evidence="6" key="2">
    <citation type="journal article" date="2017" name="Genome Announc.">
        <title>Draft genome sequence of Paludibacter jiangxiensis NM7(T), a propionate-producing fermentative bacterium.</title>
        <authorList>
            <person name="Qiu Y.-L."/>
            <person name="Tourlousse D.M."/>
            <person name="Matsuura N."/>
            <person name="Ohashi A."/>
            <person name="Sekiguchi Y."/>
        </authorList>
    </citation>
    <scope>NUCLEOTIDE SEQUENCE [LARGE SCALE GENOMIC DNA]</scope>
    <source>
        <strain evidence="6">NM7</strain>
    </source>
</reference>
<evidence type="ECO:0000256" key="2">
    <source>
        <dbReference type="ARBA" id="ARBA00022679"/>
    </source>
</evidence>
<dbReference type="PANTHER" id="PTHR23416:SF23">
    <property type="entry name" value="ACETYLTRANSFERASE C18B11.09C-RELATED"/>
    <property type="match status" value="1"/>
</dbReference>
<keyword evidence="4" id="KW-0012">Acyltransferase</keyword>
<comment type="caution">
    <text evidence="5">The sequence shown here is derived from an EMBL/GenBank/DDBJ whole genome shotgun (WGS) entry which is preliminary data.</text>
</comment>
<dbReference type="InterPro" id="IPR018357">
    <property type="entry name" value="Hexapep_transf_CS"/>
</dbReference>
<evidence type="ECO:0000313" key="5">
    <source>
        <dbReference type="EMBL" id="GAT64043.1"/>
    </source>
</evidence>
<dbReference type="InterPro" id="IPR001451">
    <property type="entry name" value="Hexapep"/>
</dbReference>
<keyword evidence="3" id="KW-0677">Repeat</keyword>
<dbReference type="GO" id="GO:0008374">
    <property type="term" value="F:O-acyltransferase activity"/>
    <property type="evidence" value="ECO:0007669"/>
    <property type="project" value="TreeGrafter"/>
</dbReference>
<reference evidence="6" key="1">
    <citation type="submission" date="2016-04" db="EMBL/GenBank/DDBJ databases">
        <title>Draft genome sequence of Paludibacter jiangxiensis strain NM7.</title>
        <authorList>
            <person name="Qiu Y."/>
            <person name="Matsuura N."/>
            <person name="Ohashi A."/>
            <person name="Tourlousse M.D."/>
            <person name="Sekiguchi Y."/>
        </authorList>
    </citation>
    <scope>NUCLEOTIDE SEQUENCE [LARGE SCALE GENOMIC DNA]</scope>
    <source>
        <strain evidence="6">NM7</strain>
    </source>
</reference>
<keyword evidence="6" id="KW-1185">Reference proteome</keyword>
<dbReference type="InterPro" id="IPR051159">
    <property type="entry name" value="Hexapeptide_acetyltransf"/>
</dbReference>
<evidence type="ECO:0000256" key="3">
    <source>
        <dbReference type="ARBA" id="ARBA00022737"/>
    </source>
</evidence>
<evidence type="ECO:0000313" key="6">
    <source>
        <dbReference type="Proteomes" id="UP000076586"/>
    </source>
</evidence>
<dbReference type="PROSITE" id="PS00101">
    <property type="entry name" value="HEXAPEP_TRANSFERASES"/>
    <property type="match status" value="1"/>
</dbReference>
<evidence type="ECO:0000256" key="1">
    <source>
        <dbReference type="ARBA" id="ARBA00007274"/>
    </source>
</evidence>
<comment type="similarity">
    <text evidence="1">Belongs to the transferase hexapeptide repeat family.</text>
</comment>
<dbReference type="PANTHER" id="PTHR23416">
    <property type="entry name" value="SIALIC ACID SYNTHASE-RELATED"/>
    <property type="match status" value="1"/>
</dbReference>